<dbReference type="EMBL" id="WTYV01000003">
    <property type="protein sequence ID" value="MXO71795.1"/>
    <property type="molecule type" value="Genomic_DNA"/>
</dbReference>
<dbReference type="Pfam" id="PF19112">
    <property type="entry name" value="VanA_C"/>
    <property type="match status" value="1"/>
</dbReference>
<keyword evidence="3" id="KW-0560">Oxidoreductase</keyword>
<dbReference type="Pfam" id="PF00355">
    <property type="entry name" value="Rieske"/>
    <property type="match status" value="1"/>
</dbReference>
<name>A0A844YTZ6_9SPHN</name>
<keyword evidence="8" id="KW-1185">Reference proteome</keyword>
<evidence type="ECO:0000313" key="8">
    <source>
        <dbReference type="Proteomes" id="UP000466966"/>
    </source>
</evidence>
<dbReference type="GO" id="GO:0051537">
    <property type="term" value="F:2 iron, 2 sulfur cluster binding"/>
    <property type="evidence" value="ECO:0007669"/>
    <property type="project" value="UniProtKB-KW"/>
</dbReference>
<dbReference type="InterPro" id="IPR044043">
    <property type="entry name" value="VanA_C_cat"/>
</dbReference>
<dbReference type="OrthoDB" id="7418829at2"/>
<evidence type="ECO:0000259" key="6">
    <source>
        <dbReference type="PROSITE" id="PS51296"/>
    </source>
</evidence>
<dbReference type="PANTHER" id="PTHR21266:SF60">
    <property type="entry name" value="3-KETOSTEROID-9-ALPHA-MONOOXYGENASE, OXYGENASE COMPONENT"/>
    <property type="match status" value="1"/>
</dbReference>
<protein>
    <submittedName>
        <fullName evidence="7">Rieske 2Fe-2S domain-containing protein</fullName>
    </submittedName>
</protein>
<organism evidence="7 8">
    <name type="scientific">Alteraurantiacibacter buctensis</name>
    <dbReference type="NCBI Taxonomy" id="1503981"/>
    <lineage>
        <taxon>Bacteria</taxon>
        <taxon>Pseudomonadati</taxon>
        <taxon>Pseudomonadota</taxon>
        <taxon>Alphaproteobacteria</taxon>
        <taxon>Sphingomonadales</taxon>
        <taxon>Erythrobacteraceae</taxon>
        <taxon>Alteraurantiacibacter</taxon>
    </lineage>
</organism>
<accession>A0A844YTZ6</accession>
<dbReference type="GO" id="GO:0016491">
    <property type="term" value="F:oxidoreductase activity"/>
    <property type="evidence" value="ECO:0007669"/>
    <property type="project" value="UniProtKB-KW"/>
</dbReference>
<sequence length="341" mass="38440">MVRNRWYIAAFSHEIGREPMERTLLGIPVVMYRTQAGAPVAMYGLCPHRYFPLAQGRLDGDAIVCGYHGFTFAADGKCTRIPSQETGADFCQPSYPVVEHGPLCWIWMGEPGKCDPALIPPHEDFGIGDGWAHASLVRLPMKGRYQLLVDNLMDLTHLPYIHHQIDGGDAFKRTPMVAVERSHSYQLRRSVKTEWSGFFDLLFGPQHRFDGSCEMESVTDFYGPELIRTSGPIISAVEGFAEVSEALGHVYFVHGITPETATSTHYWSFTTRNHRLDDEQLDRLLDAMDIEVRQQDIDAIEAIEVRIDVASAVQRELLAKSDIHAMKVRHRIQAMLDAEAI</sequence>
<gene>
    <name evidence="7" type="ORF">GRI99_09105</name>
</gene>
<evidence type="ECO:0000256" key="4">
    <source>
        <dbReference type="ARBA" id="ARBA00023004"/>
    </source>
</evidence>
<feature type="domain" description="Rieske" evidence="6">
    <location>
        <begin position="6"/>
        <end position="106"/>
    </location>
</feature>
<keyword evidence="2" id="KW-0479">Metal-binding</keyword>
<dbReference type="InterPro" id="IPR017941">
    <property type="entry name" value="Rieske_2Fe-2S"/>
</dbReference>
<dbReference type="InterPro" id="IPR050584">
    <property type="entry name" value="Cholesterol_7-desaturase"/>
</dbReference>
<dbReference type="PANTHER" id="PTHR21266">
    <property type="entry name" value="IRON-SULFUR DOMAIN CONTAINING PROTEIN"/>
    <property type="match status" value="1"/>
</dbReference>
<dbReference type="SUPFAM" id="SSF55961">
    <property type="entry name" value="Bet v1-like"/>
    <property type="match status" value="1"/>
</dbReference>
<keyword evidence="1" id="KW-0001">2Fe-2S</keyword>
<dbReference type="SUPFAM" id="SSF50022">
    <property type="entry name" value="ISP domain"/>
    <property type="match status" value="1"/>
</dbReference>
<evidence type="ECO:0000313" key="7">
    <source>
        <dbReference type="EMBL" id="MXO71795.1"/>
    </source>
</evidence>
<evidence type="ECO:0000256" key="5">
    <source>
        <dbReference type="ARBA" id="ARBA00023014"/>
    </source>
</evidence>
<dbReference type="Gene3D" id="3.90.380.10">
    <property type="entry name" value="Naphthalene 1,2-dioxygenase Alpha Subunit, Chain A, domain 1"/>
    <property type="match status" value="1"/>
</dbReference>
<evidence type="ECO:0000256" key="3">
    <source>
        <dbReference type="ARBA" id="ARBA00023002"/>
    </source>
</evidence>
<proteinExistence type="predicted"/>
<dbReference type="AlphaFoldDB" id="A0A844YTZ6"/>
<comment type="caution">
    <text evidence="7">The sequence shown here is derived from an EMBL/GenBank/DDBJ whole genome shotgun (WGS) entry which is preliminary data.</text>
</comment>
<dbReference type="Proteomes" id="UP000466966">
    <property type="component" value="Unassembled WGS sequence"/>
</dbReference>
<dbReference type="InterPro" id="IPR036922">
    <property type="entry name" value="Rieske_2Fe-2S_sf"/>
</dbReference>
<evidence type="ECO:0000256" key="2">
    <source>
        <dbReference type="ARBA" id="ARBA00022723"/>
    </source>
</evidence>
<reference evidence="7 8" key="1">
    <citation type="submission" date="2019-12" db="EMBL/GenBank/DDBJ databases">
        <title>Genomic-based taxomic classification of the family Erythrobacteraceae.</title>
        <authorList>
            <person name="Xu L."/>
        </authorList>
    </citation>
    <scope>NUCLEOTIDE SEQUENCE [LARGE SCALE GENOMIC DNA]</scope>
    <source>
        <strain evidence="7 8">M0322</strain>
    </source>
</reference>
<evidence type="ECO:0000256" key="1">
    <source>
        <dbReference type="ARBA" id="ARBA00022714"/>
    </source>
</evidence>
<dbReference type="PROSITE" id="PS51296">
    <property type="entry name" value="RIESKE"/>
    <property type="match status" value="1"/>
</dbReference>
<dbReference type="Gene3D" id="2.102.10.10">
    <property type="entry name" value="Rieske [2Fe-2S] iron-sulphur domain"/>
    <property type="match status" value="1"/>
</dbReference>
<dbReference type="GO" id="GO:0046872">
    <property type="term" value="F:metal ion binding"/>
    <property type="evidence" value="ECO:0007669"/>
    <property type="project" value="UniProtKB-KW"/>
</dbReference>
<keyword evidence="5" id="KW-0411">Iron-sulfur</keyword>
<keyword evidence="4" id="KW-0408">Iron</keyword>